<proteinExistence type="predicted"/>
<gene>
    <name evidence="2" type="ORF">DFH08DRAFT_743010</name>
</gene>
<keyword evidence="3" id="KW-1185">Reference proteome</keyword>
<dbReference type="EMBL" id="JARIHO010000016">
    <property type="protein sequence ID" value="KAJ7349149.1"/>
    <property type="molecule type" value="Genomic_DNA"/>
</dbReference>
<evidence type="ECO:0000256" key="1">
    <source>
        <dbReference type="SAM" id="MobiDB-lite"/>
    </source>
</evidence>
<evidence type="ECO:0000313" key="2">
    <source>
        <dbReference type="EMBL" id="KAJ7349149.1"/>
    </source>
</evidence>
<dbReference type="SUPFAM" id="SSF52047">
    <property type="entry name" value="RNI-like"/>
    <property type="match status" value="1"/>
</dbReference>
<protein>
    <recommendedName>
        <fullName evidence="4">F-box domain-containing protein</fullName>
    </recommendedName>
</protein>
<organism evidence="2 3">
    <name type="scientific">Mycena albidolilacea</name>
    <dbReference type="NCBI Taxonomy" id="1033008"/>
    <lineage>
        <taxon>Eukaryota</taxon>
        <taxon>Fungi</taxon>
        <taxon>Dikarya</taxon>
        <taxon>Basidiomycota</taxon>
        <taxon>Agaricomycotina</taxon>
        <taxon>Agaricomycetes</taxon>
        <taxon>Agaricomycetidae</taxon>
        <taxon>Agaricales</taxon>
        <taxon>Marasmiineae</taxon>
        <taxon>Mycenaceae</taxon>
        <taxon>Mycena</taxon>
    </lineage>
</organism>
<feature type="region of interest" description="Disordered" evidence="1">
    <location>
        <begin position="549"/>
        <end position="594"/>
    </location>
</feature>
<dbReference type="Proteomes" id="UP001218218">
    <property type="component" value="Unassembled WGS sequence"/>
</dbReference>
<dbReference type="InterPro" id="IPR032675">
    <property type="entry name" value="LRR_dom_sf"/>
</dbReference>
<accession>A0AAD7ET02</accession>
<name>A0AAD7ET02_9AGAR</name>
<comment type="caution">
    <text evidence="2">The sequence shown here is derived from an EMBL/GenBank/DDBJ whole genome shotgun (WGS) entry which is preliminary data.</text>
</comment>
<evidence type="ECO:0008006" key="4">
    <source>
        <dbReference type="Google" id="ProtNLM"/>
    </source>
</evidence>
<dbReference type="AlphaFoldDB" id="A0AAD7ET02"/>
<sequence length="594" mass="67025">MTIREEITGSELAHCVECGKTHPPRAALIPSPFSSIIAQELMPTASETAAIRHFVREADAEIAWREHAIDRLHCELAELRRRSELHKAIIAPIRRVPPEIMAEIFLQLAAIEARSEHWWDYYNDRRLLEQEYTSRPFPNRAPLIFGAICHEWRAIASSTPSLWNCISLECTNENMRNNVSLCNMWLKRSGALPLSIQFHRSDSEDVASGQIVDDYRDLLRTILPYAQRWRVLDLKKFPASSYDTFHILLPNFVPMLETLSVSHDWRREQPTLTSTPWAGLRISPKLRFLYFDSIGAGVIMVGGERPTFPWSQLTHIDVGDCSAYDCLRILGEAPTAVACRFVVQRPSFLQHPPISHPGLQTLKIEVYDTTLPVWDLLTCSTLSTLSVEARTMAAGPYFRGLPSFVTRSGAKIQHFRMRPSGLDDTEFMSCLSAMPQLRSLDIAEVFGGQTQFTEQVWESLTWAAAEDSPAPLVPNLESLSLDGDFNFSHKFVVRMLNSRVQTATRPATFSPKLKAVTLVMWRNITKSVYRRLSAFEKLGLKMLIDVMGEDGEDEGSEASDAEDWESDDGDTEDSEEASDLSSLEADDSDADDDI</sequence>
<evidence type="ECO:0000313" key="3">
    <source>
        <dbReference type="Proteomes" id="UP001218218"/>
    </source>
</evidence>
<reference evidence="2" key="1">
    <citation type="submission" date="2023-03" db="EMBL/GenBank/DDBJ databases">
        <title>Massive genome expansion in bonnet fungi (Mycena s.s.) driven by repeated elements and novel gene families across ecological guilds.</title>
        <authorList>
            <consortium name="Lawrence Berkeley National Laboratory"/>
            <person name="Harder C.B."/>
            <person name="Miyauchi S."/>
            <person name="Viragh M."/>
            <person name="Kuo A."/>
            <person name="Thoen E."/>
            <person name="Andreopoulos B."/>
            <person name="Lu D."/>
            <person name="Skrede I."/>
            <person name="Drula E."/>
            <person name="Henrissat B."/>
            <person name="Morin E."/>
            <person name="Kohler A."/>
            <person name="Barry K."/>
            <person name="LaButti K."/>
            <person name="Morin E."/>
            <person name="Salamov A."/>
            <person name="Lipzen A."/>
            <person name="Mereny Z."/>
            <person name="Hegedus B."/>
            <person name="Baldrian P."/>
            <person name="Stursova M."/>
            <person name="Weitz H."/>
            <person name="Taylor A."/>
            <person name="Grigoriev I.V."/>
            <person name="Nagy L.G."/>
            <person name="Martin F."/>
            <person name="Kauserud H."/>
        </authorList>
    </citation>
    <scope>NUCLEOTIDE SEQUENCE</scope>
    <source>
        <strain evidence="2">CBHHK002</strain>
    </source>
</reference>
<dbReference type="Gene3D" id="3.80.10.10">
    <property type="entry name" value="Ribonuclease Inhibitor"/>
    <property type="match status" value="1"/>
</dbReference>